<evidence type="ECO:0000313" key="3">
    <source>
        <dbReference type="Proteomes" id="UP001195941"/>
    </source>
</evidence>
<comment type="caution">
    <text evidence="2">The sequence shown here is derived from an EMBL/GenBank/DDBJ whole genome shotgun (WGS) entry which is preliminary data.</text>
</comment>
<protein>
    <submittedName>
        <fullName evidence="2">Phosphotransferase</fullName>
    </submittedName>
</protein>
<reference evidence="2 3" key="1">
    <citation type="journal article" date="2021" name="Arch. Microbiol.">
        <title>Thalassobius aquimarinus sp. nov., isolated from the Sea of Japan seashore.</title>
        <authorList>
            <person name="Kurilenko V.V."/>
            <person name="Romanenko L.A."/>
            <person name="Chernysheva N.Y."/>
            <person name="Velansky P.V."/>
            <person name="Tekutyeva L.A."/>
            <person name="Isaeva M.P."/>
            <person name="Mikhailov V.V."/>
        </authorList>
    </citation>
    <scope>NUCLEOTIDE SEQUENCE [LARGE SCALE GENOMIC DNA]</scope>
    <source>
        <strain evidence="2 3">KMM 8518</strain>
    </source>
</reference>
<dbReference type="Proteomes" id="UP001195941">
    <property type="component" value="Unassembled WGS sequence"/>
</dbReference>
<dbReference type="EMBL" id="JADMKU010000012">
    <property type="protein sequence ID" value="MBR9652122.1"/>
    <property type="molecule type" value="Genomic_DNA"/>
</dbReference>
<accession>A0ABS5HT43</accession>
<dbReference type="SUPFAM" id="SSF56112">
    <property type="entry name" value="Protein kinase-like (PK-like)"/>
    <property type="match status" value="1"/>
</dbReference>
<organism evidence="2 3">
    <name type="scientific">Thalassovita aquimarina</name>
    <dbReference type="NCBI Taxonomy" id="2785917"/>
    <lineage>
        <taxon>Bacteria</taxon>
        <taxon>Pseudomonadati</taxon>
        <taxon>Pseudomonadota</taxon>
        <taxon>Alphaproteobacteria</taxon>
        <taxon>Rhodobacterales</taxon>
        <taxon>Roseobacteraceae</taxon>
        <taxon>Thalassovita</taxon>
    </lineage>
</organism>
<evidence type="ECO:0000259" key="1">
    <source>
        <dbReference type="Pfam" id="PF01636"/>
    </source>
</evidence>
<gene>
    <name evidence="2" type="ORF">IT775_13440</name>
</gene>
<name>A0ABS5HT43_9RHOB</name>
<keyword evidence="3" id="KW-1185">Reference proteome</keyword>
<sequence>MRHDGLARPAGLAPSDIAEILGLLPADMTIHLIKEARQAVGRRQVFRVSVPGRTSLIVKSEPAVSEAEFAHVVENYQALSAALGETGANRIVPLLHCRDAGRVLVMEYVSGLTAFARLEAAELGMDDRTEVLRRCGAWLAQAHAATESEVMTFDGAALLRRTRRLARAVRNGKRDVVFAKRFLGLCALIHRLVHAAESGAQRLVRLHGDPQPRNST</sequence>
<evidence type="ECO:0000313" key="2">
    <source>
        <dbReference type="EMBL" id="MBR9652122.1"/>
    </source>
</evidence>
<dbReference type="InterPro" id="IPR002575">
    <property type="entry name" value="Aminoglycoside_PTrfase"/>
</dbReference>
<dbReference type="Pfam" id="PF01636">
    <property type="entry name" value="APH"/>
    <property type="match status" value="1"/>
</dbReference>
<proteinExistence type="predicted"/>
<feature type="domain" description="Aminoglycoside phosphotransferase" evidence="1">
    <location>
        <begin position="44"/>
        <end position="214"/>
    </location>
</feature>
<dbReference type="RefSeq" id="WP_212701643.1">
    <property type="nucleotide sequence ID" value="NZ_JADMKU010000012.1"/>
</dbReference>
<dbReference type="InterPro" id="IPR011009">
    <property type="entry name" value="Kinase-like_dom_sf"/>
</dbReference>